<evidence type="ECO:0000313" key="3">
    <source>
        <dbReference type="Proteomes" id="UP000317243"/>
    </source>
</evidence>
<organism evidence="2 3">
    <name type="scientific">Thalassoglobus neptunius</name>
    <dbReference type="NCBI Taxonomy" id="1938619"/>
    <lineage>
        <taxon>Bacteria</taxon>
        <taxon>Pseudomonadati</taxon>
        <taxon>Planctomycetota</taxon>
        <taxon>Planctomycetia</taxon>
        <taxon>Planctomycetales</taxon>
        <taxon>Planctomycetaceae</taxon>
        <taxon>Thalassoglobus</taxon>
    </lineage>
</organism>
<comment type="caution">
    <text evidence="2">The sequence shown here is derived from an EMBL/GenBank/DDBJ whole genome shotgun (WGS) entry which is preliminary data.</text>
</comment>
<evidence type="ECO:0000256" key="1">
    <source>
        <dbReference type="SAM" id="MobiDB-lite"/>
    </source>
</evidence>
<dbReference type="EMBL" id="SIHI01000014">
    <property type="protein sequence ID" value="TWT50092.1"/>
    <property type="molecule type" value="Genomic_DNA"/>
</dbReference>
<proteinExistence type="predicted"/>
<feature type="region of interest" description="Disordered" evidence="1">
    <location>
        <begin position="58"/>
        <end position="81"/>
    </location>
</feature>
<feature type="compositionally biased region" description="Low complexity" evidence="1">
    <location>
        <begin position="61"/>
        <end position="70"/>
    </location>
</feature>
<sequence>MSWDFLTTAFDTYFVDAKEANACEDQWLAGFHGDPYPASDDLDYDCGSEFYNGMQAGIEAGSYDSPSGDSGCDDAGGGDSD</sequence>
<evidence type="ECO:0000313" key="2">
    <source>
        <dbReference type="EMBL" id="TWT50092.1"/>
    </source>
</evidence>
<accession>A0A5C5WJR6</accession>
<reference evidence="2 3" key="1">
    <citation type="submission" date="2019-02" db="EMBL/GenBank/DDBJ databases">
        <title>Deep-cultivation of Planctomycetes and their phenomic and genomic characterization uncovers novel biology.</title>
        <authorList>
            <person name="Wiegand S."/>
            <person name="Jogler M."/>
            <person name="Boedeker C."/>
            <person name="Pinto D."/>
            <person name="Vollmers J."/>
            <person name="Rivas-Marin E."/>
            <person name="Kohn T."/>
            <person name="Peeters S.H."/>
            <person name="Heuer A."/>
            <person name="Rast P."/>
            <person name="Oberbeckmann S."/>
            <person name="Bunk B."/>
            <person name="Jeske O."/>
            <person name="Meyerdierks A."/>
            <person name="Storesund J.E."/>
            <person name="Kallscheuer N."/>
            <person name="Luecker S."/>
            <person name="Lage O.M."/>
            <person name="Pohl T."/>
            <person name="Merkel B.J."/>
            <person name="Hornburger P."/>
            <person name="Mueller R.-W."/>
            <person name="Bruemmer F."/>
            <person name="Labrenz M."/>
            <person name="Spormann A.M."/>
            <person name="Op Den Camp H."/>
            <person name="Overmann J."/>
            <person name="Amann R."/>
            <person name="Jetten M.S.M."/>
            <person name="Mascher T."/>
            <person name="Medema M.H."/>
            <person name="Devos D.P."/>
            <person name="Kaster A.-K."/>
            <person name="Ovreas L."/>
            <person name="Rohde M."/>
            <person name="Galperin M.Y."/>
            <person name="Jogler C."/>
        </authorList>
    </citation>
    <scope>NUCLEOTIDE SEQUENCE [LARGE SCALE GENOMIC DNA]</scope>
    <source>
        <strain evidence="2 3">KOR42</strain>
    </source>
</reference>
<keyword evidence="3" id="KW-1185">Reference proteome</keyword>
<name>A0A5C5WJR6_9PLAN</name>
<dbReference type="Proteomes" id="UP000317243">
    <property type="component" value="Unassembled WGS sequence"/>
</dbReference>
<gene>
    <name evidence="2" type="ORF">KOR42_36380</name>
</gene>
<dbReference type="RefSeq" id="WP_146511078.1">
    <property type="nucleotide sequence ID" value="NZ_SIHI01000014.1"/>
</dbReference>
<dbReference type="AlphaFoldDB" id="A0A5C5WJR6"/>
<protein>
    <submittedName>
        <fullName evidence="2">Uncharacterized protein</fullName>
    </submittedName>
</protein>